<evidence type="ECO:0000256" key="1">
    <source>
        <dbReference type="ARBA" id="ARBA00022651"/>
    </source>
</evidence>
<keyword evidence="5" id="KW-1185">Reference proteome</keyword>
<dbReference type="PANTHER" id="PTHR43772">
    <property type="entry name" value="ENDO-1,4-BETA-XYLANASE"/>
    <property type="match status" value="1"/>
</dbReference>
<evidence type="ECO:0000259" key="3">
    <source>
        <dbReference type="Pfam" id="PF24793"/>
    </source>
</evidence>
<dbReference type="PANTHER" id="PTHR43772:SF2">
    <property type="entry name" value="PUTATIVE (AFU_ORTHOLOGUE AFUA_2G04480)-RELATED"/>
    <property type="match status" value="1"/>
</dbReference>
<evidence type="ECO:0000313" key="5">
    <source>
        <dbReference type="Proteomes" id="UP001216253"/>
    </source>
</evidence>
<accession>A0ABT5WRD2</accession>
<dbReference type="RefSeq" id="WP_275228383.1">
    <property type="nucleotide sequence ID" value="NZ_JARESE010000033.1"/>
</dbReference>
<dbReference type="InterPro" id="IPR023296">
    <property type="entry name" value="Glyco_hydro_beta-prop_sf"/>
</dbReference>
<keyword evidence="1" id="KW-0858">Xylan degradation</keyword>
<gene>
    <name evidence="4" type="ORF">PYV00_11350</name>
</gene>
<evidence type="ECO:0000313" key="4">
    <source>
        <dbReference type="EMBL" id="MDE8652301.1"/>
    </source>
</evidence>
<name>A0ABT5WRD2_9SPHN</name>
<dbReference type="Proteomes" id="UP001216253">
    <property type="component" value="Unassembled WGS sequence"/>
</dbReference>
<dbReference type="InterPro" id="IPR052176">
    <property type="entry name" value="Glycosyl_Hydrlase_43_Enz"/>
</dbReference>
<evidence type="ECO:0000256" key="2">
    <source>
        <dbReference type="ARBA" id="ARBA00023277"/>
    </source>
</evidence>
<dbReference type="Pfam" id="PF24793">
    <property type="entry name" value="GINT1_N"/>
    <property type="match status" value="1"/>
</dbReference>
<keyword evidence="1" id="KW-0624">Polysaccharide degradation</keyword>
<sequence length="308" mass="34839">MELRKDIWRPLIVEAAASEVLERGSLEGLPLRWLPAGGDLTFSADPFGVWRDGYLFIFVEDFDYRTAHGTIAVHVLDHRLRWIEKRTVLAEPWHLSYPFVFEWESDMWLLPEACGSGTLTLYRAREFPWTWEKASLIALDTVALDPTPLFHEGLWWLFYGTVGGKFDHLSKLNVAWADTPLGAWTPHPKNPVRIDRKGARPAGRVFEHAGRLILPVQDCVQSYGSALRLLHIAELTEECFAADLNARLCAPSGATPFVQGCHTFSPAGPVTLIDVKKRQLSLKGLSMRPRRDLARWLHWNRGASPVAP</sequence>
<proteinExistence type="predicted"/>
<reference evidence="4 5" key="1">
    <citation type="submission" date="2023-03" db="EMBL/GenBank/DDBJ databases">
        <title>NovoSphingobium album sp. nov. isolated from polycyclic aromatic hydrocarbons- and heavy-metal polluted soil.</title>
        <authorList>
            <person name="Liu Z."/>
            <person name="Wang K."/>
        </authorList>
    </citation>
    <scope>NUCLEOTIDE SEQUENCE [LARGE SCALE GENOMIC DNA]</scope>
    <source>
        <strain evidence="4 5">H3SJ31-1</strain>
    </source>
</reference>
<dbReference type="GO" id="GO:0016740">
    <property type="term" value="F:transferase activity"/>
    <property type="evidence" value="ECO:0007669"/>
    <property type="project" value="UniProtKB-KW"/>
</dbReference>
<organism evidence="4 5">
    <name type="scientific">Novosphingobium album</name>
    <name type="common">ex Liu et al. 2023</name>
    <dbReference type="NCBI Taxonomy" id="3031130"/>
    <lineage>
        <taxon>Bacteria</taxon>
        <taxon>Pseudomonadati</taxon>
        <taxon>Pseudomonadota</taxon>
        <taxon>Alphaproteobacteria</taxon>
        <taxon>Sphingomonadales</taxon>
        <taxon>Sphingomonadaceae</taxon>
        <taxon>Novosphingobium</taxon>
    </lineage>
</organism>
<protein>
    <submittedName>
        <fullName evidence="4">Formyl transferase</fullName>
    </submittedName>
</protein>
<dbReference type="SUPFAM" id="SSF75005">
    <property type="entry name" value="Arabinanase/levansucrase/invertase"/>
    <property type="match status" value="1"/>
</dbReference>
<comment type="caution">
    <text evidence="4">The sequence shown here is derived from an EMBL/GenBank/DDBJ whole genome shotgun (WGS) entry which is preliminary data.</text>
</comment>
<dbReference type="InterPro" id="IPR056442">
    <property type="entry name" value="GINT1_N"/>
</dbReference>
<feature type="domain" description="Glucosamine inositolphosphorylceramide transferase 1 N-terminal" evidence="3">
    <location>
        <begin position="41"/>
        <end position="240"/>
    </location>
</feature>
<dbReference type="EMBL" id="JARESE010000033">
    <property type="protein sequence ID" value="MDE8652301.1"/>
    <property type="molecule type" value="Genomic_DNA"/>
</dbReference>
<keyword evidence="2" id="KW-0119">Carbohydrate metabolism</keyword>
<dbReference type="Gene3D" id="2.115.10.20">
    <property type="entry name" value="Glycosyl hydrolase domain, family 43"/>
    <property type="match status" value="1"/>
</dbReference>
<keyword evidence="4" id="KW-0808">Transferase</keyword>